<evidence type="ECO:0000256" key="1">
    <source>
        <dbReference type="ARBA" id="ARBA00012528"/>
    </source>
</evidence>
<proteinExistence type="predicted"/>
<sequence>MTAELPALLTALLLSLLVLVGVASAAVLTARLSLAGRRHGLFEWMTASVLAVGSLACLVALTRLTSTDQQVLVGLAGHGLFAGATAVWSMGLHRSARGVGWAGAEWWLVAAVLLALPVLTLGPVDAGVRALLLAACDVVLLIPGLWVLWRPVENAAQALGSARLLLPLIMLMRLAPAALALQTVVPLSSGWPGPVDPVVAALTLVALVTAMGWSLLLARLDLATRRIKDTASHDSLTGCLNRSTADALLEHQLLLARRSRESVALVLIDIDGFSVVNRRHGRRVGDLVLQTFAEVVRSRLRSSDVFCRLGGEEFAMVLPATDAPGARRLAEDVRAAVLAMEVITPGATVQISISAGLAIAAPDASTSLERLYERAEDALRRAKQYGSNRVEQASVEMVLVSG</sequence>
<evidence type="ECO:0000313" key="6">
    <source>
        <dbReference type="Proteomes" id="UP000247811"/>
    </source>
</evidence>
<evidence type="ECO:0000256" key="2">
    <source>
        <dbReference type="ARBA" id="ARBA00034247"/>
    </source>
</evidence>
<feature type="transmembrane region" description="Helical" evidence="3">
    <location>
        <begin position="131"/>
        <end position="152"/>
    </location>
</feature>
<dbReference type="InterPro" id="IPR043128">
    <property type="entry name" value="Rev_trsase/Diguanyl_cyclase"/>
</dbReference>
<dbReference type="InterPro" id="IPR050469">
    <property type="entry name" value="Diguanylate_Cyclase"/>
</dbReference>
<keyword evidence="3" id="KW-0812">Transmembrane</keyword>
<dbReference type="SUPFAM" id="SSF55073">
    <property type="entry name" value="Nucleotide cyclase"/>
    <property type="match status" value="1"/>
</dbReference>
<reference evidence="5 6" key="1">
    <citation type="submission" date="2018-05" db="EMBL/GenBank/DDBJ databases">
        <title>Genomic Encyclopedia of Type Strains, Phase IV (KMG-IV): sequencing the most valuable type-strain genomes for metagenomic binning, comparative biology and taxonomic classification.</title>
        <authorList>
            <person name="Goeker M."/>
        </authorList>
    </citation>
    <scope>NUCLEOTIDE SEQUENCE [LARGE SCALE GENOMIC DNA]</scope>
    <source>
        <strain evidence="5 6">DSM 566</strain>
    </source>
</reference>
<gene>
    <name evidence="5" type="ORF">C7444_10321</name>
</gene>
<accession>A0A318H3B2</accession>
<dbReference type="Pfam" id="PF00990">
    <property type="entry name" value="GGDEF"/>
    <property type="match status" value="1"/>
</dbReference>
<keyword evidence="6" id="KW-1185">Reference proteome</keyword>
<name>A0A318H3B2_9BURK</name>
<dbReference type="InterPro" id="IPR000160">
    <property type="entry name" value="GGDEF_dom"/>
</dbReference>
<dbReference type="PANTHER" id="PTHR45138">
    <property type="entry name" value="REGULATORY COMPONENTS OF SENSORY TRANSDUCTION SYSTEM"/>
    <property type="match status" value="1"/>
</dbReference>
<evidence type="ECO:0000259" key="4">
    <source>
        <dbReference type="PROSITE" id="PS50887"/>
    </source>
</evidence>
<dbReference type="Gene3D" id="3.30.70.270">
    <property type="match status" value="1"/>
</dbReference>
<dbReference type="SMART" id="SM00267">
    <property type="entry name" value="GGDEF"/>
    <property type="match status" value="1"/>
</dbReference>
<organism evidence="5 6">
    <name type="scientific">Sphaerotilus hippei</name>
    <dbReference type="NCBI Taxonomy" id="744406"/>
    <lineage>
        <taxon>Bacteria</taxon>
        <taxon>Pseudomonadati</taxon>
        <taxon>Pseudomonadota</taxon>
        <taxon>Betaproteobacteria</taxon>
        <taxon>Burkholderiales</taxon>
        <taxon>Sphaerotilaceae</taxon>
        <taxon>Sphaerotilus</taxon>
    </lineage>
</organism>
<dbReference type="EMBL" id="QJJS01000003">
    <property type="protein sequence ID" value="PXW97930.1"/>
    <property type="molecule type" value="Genomic_DNA"/>
</dbReference>
<feature type="transmembrane region" description="Helical" evidence="3">
    <location>
        <begin position="197"/>
        <end position="218"/>
    </location>
</feature>
<evidence type="ECO:0000313" key="5">
    <source>
        <dbReference type="EMBL" id="PXW97930.1"/>
    </source>
</evidence>
<dbReference type="CDD" id="cd01949">
    <property type="entry name" value="GGDEF"/>
    <property type="match status" value="1"/>
</dbReference>
<dbReference type="OrthoDB" id="9813903at2"/>
<evidence type="ECO:0000256" key="3">
    <source>
        <dbReference type="SAM" id="Phobius"/>
    </source>
</evidence>
<comment type="caution">
    <text evidence="5">The sequence shown here is derived from an EMBL/GenBank/DDBJ whole genome shotgun (WGS) entry which is preliminary data.</text>
</comment>
<dbReference type="RefSeq" id="WP_110399510.1">
    <property type="nucleotide sequence ID" value="NZ_QJJS01000003.1"/>
</dbReference>
<dbReference type="GO" id="GO:0052621">
    <property type="term" value="F:diguanylate cyclase activity"/>
    <property type="evidence" value="ECO:0007669"/>
    <property type="project" value="UniProtKB-EC"/>
</dbReference>
<dbReference type="NCBIfam" id="TIGR00254">
    <property type="entry name" value="GGDEF"/>
    <property type="match status" value="1"/>
</dbReference>
<comment type="catalytic activity">
    <reaction evidence="2">
        <text>2 GTP = 3',3'-c-di-GMP + 2 diphosphate</text>
        <dbReference type="Rhea" id="RHEA:24898"/>
        <dbReference type="ChEBI" id="CHEBI:33019"/>
        <dbReference type="ChEBI" id="CHEBI:37565"/>
        <dbReference type="ChEBI" id="CHEBI:58805"/>
        <dbReference type="EC" id="2.7.7.65"/>
    </reaction>
</comment>
<dbReference type="GO" id="GO:1902201">
    <property type="term" value="P:negative regulation of bacterial-type flagellum-dependent cell motility"/>
    <property type="evidence" value="ECO:0007669"/>
    <property type="project" value="TreeGrafter"/>
</dbReference>
<keyword evidence="3" id="KW-0472">Membrane</keyword>
<protein>
    <recommendedName>
        <fullName evidence="1">diguanylate cyclase</fullName>
        <ecNumber evidence="1">2.7.7.65</ecNumber>
    </recommendedName>
</protein>
<dbReference type="Proteomes" id="UP000247811">
    <property type="component" value="Unassembled WGS sequence"/>
</dbReference>
<dbReference type="GO" id="GO:0005886">
    <property type="term" value="C:plasma membrane"/>
    <property type="evidence" value="ECO:0007669"/>
    <property type="project" value="TreeGrafter"/>
</dbReference>
<feature type="domain" description="GGDEF" evidence="4">
    <location>
        <begin position="261"/>
        <end position="395"/>
    </location>
</feature>
<keyword evidence="3" id="KW-1133">Transmembrane helix</keyword>
<dbReference type="EC" id="2.7.7.65" evidence="1"/>
<dbReference type="InterPro" id="IPR029787">
    <property type="entry name" value="Nucleotide_cyclase"/>
</dbReference>
<feature type="transmembrane region" description="Helical" evidence="3">
    <location>
        <begin position="99"/>
        <end position="119"/>
    </location>
</feature>
<feature type="transmembrane region" description="Helical" evidence="3">
    <location>
        <begin position="164"/>
        <end position="185"/>
    </location>
</feature>
<feature type="transmembrane region" description="Helical" evidence="3">
    <location>
        <begin position="41"/>
        <end position="61"/>
    </location>
</feature>
<dbReference type="GO" id="GO:0043709">
    <property type="term" value="P:cell adhesion involved in single-species biofilm formation"/>
    <property type="evidence" value="ECO:0007669"/>
    <property type="project" value="TreeGrafter"/>
</dbReference>
<dbReference type="PROSITE" id="PS50887">
    <property type="entry name" value="GGDEF"/>
    <property type="match status" value="1"/>
</dbReference>
<dbReference type="PANTHER" id="PTHR45138:SF9">
    <property type="entry name" value="DIGUANYLATE CYCLASE DGCM-RELATED"/>
    <property type="match status" value="1"/>
</dbReference>
<dbReference type="AlphaFoldDB" id="A0A318H3B2"/>